<dbReference type="Gene3D" id="3.60.10.10">
    <property type="entry name" value="Endonuclease/exonuclease/phosphatase"/>
    <property type="match status" value="1"/>
</dbReference>
<feature type="compositionally biased region" description="Gly residues" evidence="1">
    <location>
        <begin position="219"/>
        <end position="233"/>
    </location>
</feature>
<dbReference type="OrthoDB" id="2248459at2759"/>
<evidence type="ECO:0000259" key="2">
    <source>
        <dbReference type="SMART" id="SM00128"/>
    </source>
</evidence>
<dbReference type="PANTHER" id="PTHR11200">
    <property type="entry name" value="INOSITOL 5-PHOSPHATASE"/>
    <property type="match status" value="1"/>
</dbReference>
<dbReference type="InterPro" id="IPR015943">
    <property type="entry name" value="WD40/YVTN_repeat-like_dom_sf"/>
</dbReference>
<accession>A0A316YV79</accession>
<dbReference type="Pfam" id="PF22669">
    <property type="entry name" value="Exo_endo_phos2"/>
    <property type="match status" value="1"/>
</dbReference>
<feature type="domain" description="Inositol polyphosphate-related phosphatase" evidence="2">
    <location>
        <begin position="636"/>
        <end position="986"/>
    </location>
</feature>
<dbReference type="SMART" id="SM00320">
    <property type="entry name" value="WD40"/>
    <property type="match status" value="4"/>
</dbReference>
<dbReference type="STRING" id="215250.A0A316YV79"/>
<dbReference type="InterPro" id="IPR000300">
    <property type="entry name" value="IPPc"/>
</dbReference>
<dbReference type="InterPro" id="IPR046985">
    <property type="entry name" value="IP5"/>
</dbReference>
<dbReference type="SMART" id="SM00128">
    <property type="entry name" value="IPPc"/>
    <property type="match status" value="1"/>
</dbReference>
<dbReference type="PANTHER" id="PTHR11200:SF240">
    <property type="entry name" value="INOSITOL POLYPHOSPHATE 5-PHOSPHATASE C9G1.10C-RELATED"/>
    <property type="match status" value="1"/>
</dbReference>
<sequence length="1022" mass="109865">MPPFGPRTRPGTSPRPIPGHGIGAGPGDAVEDDDGDSHTSVTSLRSRFESLSRGSSSAPTSSQHSPSLSSSLSADSLFPRQAGRSPPPPIPTRPSSSALEPPALPPKLPARNASSSSLSMPTTPHFSLSPSSDPLREALASSSSSPSMSPPYGSPLPPPPSLTLPPPPVRKGGVASASRSLPKHPTSTLGVLGDRLLRSTVSQGKALSLSVPHHRNRGKSGGGSSGGGSGGGSSTPYGESSSSDEELTEEDSPRVSSSAPRSMAEDLPDASKANRRPPAFTPPLLAQWKPHSSYHAVVAVCGSTVVLAHGEKLRIYRLGRGEEQVRTLEHSHEIKVSAMAFRPAGAGGDRNAAQEGRYLWCGTKEGSLIEFDVAESAITQTRTTAHSAAVCLLRRVGDRMISVDEGGKICIWIGSPTIQLGNPPVTQRIAMDRHSCPVVIGDQLWVATLSEPGQGGANTPRAPRVRIYQPFYDDRPFNAVSRPVAIPQELVSYIGPVTCGSVIPSRPDVVYLGHSTGHVSCWNKTKYSCFAIQRMPAPVTSLCGVGDHLWSGDREGKISVYDTDSSPWRALKVWNAHGDSSVASISIDPVAIGAKGCLQVSSVGLDGRIHLWDGLLSLDWIQEGLEERQADFSAYRDLNVLLLTYNIDARTPDEFDQASGGNNGIAARLTRANPRPDIVAFGFQELIDLESKKLAAKSFLLGGGKKGKGVELGERISHQYRAWQDKLVGIVADVYGADEYIVLLSDNLVGLFSLVLVRKSEVANVRDGAVASLKTGMGGRMGNKGAVVSSLTVDDTSFAFVNCHLAAGQKHVRQRNADLVGILDGVYFEKRTASTLASARNMSDSYVGGGDGAMIHDHQVCFLSGDLNYRIDASREACLGYLAAGNLEALRQKDQLLRERRANVAHRLRHFVEGDIDFIPTYKFKPGTNEWDPSEKQRVPAWCDRVLWYCRTKGAVRQAKYERLDERASDHRPVSAAFTVRVRKTDGSRRAVVKSVLEEQWDAEKRRRLDVAAAYYRSFASS</sequence>
<gene>
    <name evidence="3" type="ORF">FA10DRAFT_263443</name>
</gene>
<dbReference type="SUPFAM" id="SSF50978">
    <property type="entry name" value="WD40 repeat-like"/>
    <property type="match status" value="1"/>
</dbReference>
<keyword evidence="4" id="KW-1185">Reference proteome</keyword>
<dbReference type="InterPro" id="IPR001680">
    <property type="entry name" value="WD40_rpt"/>
</dbReference>
<dbReference type="EMBL" id="KZ819634">
    <property type="protein sequence ID" value="PWN92684.1"/>
    <property type="molecule type" value="Genomic_DNA"/>
</dbReference>
<name>A0A316YV79_9BASI</name>
<dbReference type="FunCoup" id="A0A316YV79">
    <property type="interactions" value="40"/>
</dbReference>
<dbReference type="InParanoid" id="A0A316YV79"/>
<feature type="compositionally biased region" description="Low complexity" evidence="1">
    <location>
        <begin position="43"/>
        <end position="76"/>
    </location>
</feature>
<dbReference type="InterPro" id="IPR036691">
    <property type="entry name" value="Endo/exonu/phosph_ase_sf"/>
</dbReference>
<evidence type="ECO:0000313" key="4">
    <source>
        <dbReference type="Proteomes" id="UP000245768"/>
    </source>
</evidence>
<dbReference type="Gene3D" id="2.130.10.10">
    <property type="entry name" value="YVTN repeat-like/Quinoprotein amine dehydrogenase"/>
    <property type="match status" value="2"/>
</dbReference>
<dbReference type="Proteomes" id="UP000245768">
    <property type="component" value="Unassembled WGS sequence"/>
</dbReference>
<evidence type="ECO:0000256" key="1">
    <source>
        <dbReference type="SAM" id="MobiDB-lite"/>
    </source>
</evidence>
<reference evidence="3" key="1">
    <citation type="journal article" date="2018" name="Mol. Biol. Evol.">
        <title>Broad Genomic Sampling Reveals a Smut Pathogenic Ancestry of the Fungal Clade Ustilaginomycotina.</title>
        <authorList>
            <person name="Kijpornyongpan T."/>
            <person name="Mondo S.J."/>
            <person name="Barry K."/>
            <person name="Sandor L."/>
            <person name="Lee J."/>
            <person name="Lipzen A."/>
            <person name="Pangilinan J."/>
            <person name="LaButti K."/>
            <person name="Hainaut M."/>
            <person name="Henrissat B."/>
            <person name="Grigoriev I.V."/>
            <person name="Spatafora J.W."/>
            <person name="Aime M.C."/>
        </authorList>
    </citation>
    <scope>NUCLEOTIDE SEQUENCE [LARGE SCALE GENOMIC DNA]</scope>
    <source>
        <strain evidence="3">MCA 4198</strain>
    </source>
</reference>
<proteinExistence type="predicted"/>
<dbReference type="SUPFAM" id="SSF56219">
    <property type="entry name" value="DNase I-like"/>
    <property type="match status" value="1"/>
</dbReference>
<evidence type="ECO:0000313" key="3">
    <source>
        <dbReference type="EMBL" id="PWN92684.1"/>
    </source>
</evidence>
<dbReference type="GeneID" id="37042140"/>
<dbReference type="RefSeq" id="XP_025379882.1">
    <property type="nucleotide sequence ID" value="XM_025520224.1"/>
</dbReference>
<dbReference type="AlphaFoldDB" id="A0A316YV79"/>
<feature type="compositionally biased region" description="Pro residues" evidence="1">
    <location>
        <begin position="148"/>
        <end position="169"/>
    </location>
</feature>
<organism evidence="3 4">
    <name type="scientific">Acaromyces ingoldii</name>
    <dbReference type="NCBI Taxonomy" id="215250"/>
    <lineage>
        <taxon>Eukaryota</taxon>
        <taxon>Fungi</taxon>
        <taxon>Dikarya</taxon>
        <taxon>Basidiomycota</taxon>
        <taxon>Ustilaginomycotina</taxon>
        <taxon>Exobasidiomycetes</taxon>
        <taxon>Exobasidiales</taxon>
        <taxon>Cryptobasidiaceae</taxon>
        <taxon>Acaromyces</taxon>
    </lineage>
</organism>
<protein>
    <submittedName>
        <fullName evidence="3">DNase I-like protein</fullName>
    </submittedName>
</protein>
<feature type="compositionally biased region" description="Low complexity" evidence="1">
    <location>
        <begin position="1"/>
        <end position="14"/>
    </location>
</feature>
<feature type="region of interest" description="Disordered" evidence="1">
    <location>
        <begin position="1"/>
        <end position="278"/>
    </location>
</feature>
<dbReference type="GO" id="GO:0046856">
    <property type="term" value="P:phosphatidylinositol dephosphorylation"/>
    <property type="evidence" value="ECO:0007669"/>
    <property type="project" value="InterPro"/>
</dbReference>
<dbReference type="GO" id="GO:0004439">
    <property type="term" value="F:phosphatidylinositol-4,5-bisphosphate 5-phosphatase activity"/>
    <property type="evidence" value="ECO:0007669"/>
    <property type="project" value="TreeGrafter"/>
</dbReference>
<dbReference type="InterPro" id="IPR036322">
    <property type="entry name" value="WD40_repeat_dom_sf"/>
</dbReference>
<feature type="compositionally biased region" description="Polar residues" evidence="1">
    <location>
        <begin position="112"/>
        <end position="132"/>
    </location>
</feature>